<keyword evidence="9" id="KW-1185">Reference proteome</keyword>
<dbReference type="InterPro" id="IPR001138">
    <property type="entry name" value="Zn2Cys6_DnaBD"/>
</dbReference>
<dbReference type="GO" id="GO:0003677">
    <property type="term" value="F:DNA binding"/>
    <property type="evidence" value="ECO:0007669"/>
    <property type="project" value="UniProtKB-KW"/>
</dbReference>
<dbReference type="AlphaFoldDB" id="A0A9P4JL88"/>
<comment type="caution">
    <text evidence="8">The sequence shown here is derived from an EMBL/GenBank/DDBJ whole genome shotgun (WGS) entry which is preliminary data.</text>
</comment>
<dbReference type="Pfam" id="PF00172">
    <property type="entry name" value="Zn_clus"/>
    <property type="match status" value="1"/>
</dbReference>
<keyword evidence="5" id="KW-0804">Transcription</keyword>
<reference evidence="8" key="1">
    <citation type="journal article" date="2020" name="Stud. Mycol.">
        <title>101 Dothideomycetes genomes: a test case for predicting lifestyles and emergence of pathogens.</title>
        <authorList>
            <person name="Haridas S."/>
            <person name="Albert R."/>
            <person name="Binder M."/>
            <person name="Bloem J."/>
            <person name="Labutti K."/>
            <person name="Salamov A."/>
            <person name="Andreopoulos B."/>
            <person name="Baker S."/>
            <person name="Barry K."/>
            <person name="Bills G."/>
            <person name="Bluhm B."/>
            <person name="Cannon C."/>
            <person name="Castanera R."/>
            <person name="Culley D."/>
            <person name="Daum C."/>
            <person name="Ezra D."/>
            <person name="Gonzalez J."/>
            <person name="Henrissat B."/>
            <person name="Kuo A."/>
            <person name="Liang C."/>
            <person name="Lipzen A."/>
            <person name="Lutzoni F."/>
            <person name="Magnuson J."/>
            <person name="Mondo S."/>
            <person name="Nolan M."/>
            <person name="Ohm R."/>
            <person name="Pangilinan J."/>
            <person name="Park H.-J."/>
            <person name="Ramirez L."/>
            <person name="Alfaro M."/>
            <person name="Sun H."/>
            <person name="Tritt A."/>
            <person name="Yoshinaga Y."/>
            <person name="Zwiers L.-H."/>
            <person name="Turgeon B."/>
            <person name="Goodwin S."/>
            <person name="Spatafora J."/>
            <person name="Crous P."/>
            <person name="Grigoriev I."/>
        </authorList>
    </citation>
    <scope>NUCLEOTIDE SEQUENCE</scope>
    <source>
        <strain evidence="8">ATCC 74209</strain>
    </source>
</reference>
<dbReference type="PANTHER" id="PTHR36206:SF12">
    <property type="entry name" value="ASPERCRYPTIN BIOSYNTHESIS CLUSTER-SPECIFIC TRANSCRIPTION REGULATOR ATNN-RELATED"/>
    <property type="match status" value="1"/>
</dbReference>
<evidence type="ECO:0000313" key="8">
    <source>
        <dbReference type="EMBL" id="KAF2201165.1"/>
    </source>
</evidence>
<accession>A0A9P4JL88</accession>
<dbReference type="Gene3D" id="4.10.240.10">
    <property type="entry name" value="Zn(2)-C6 fungal-type DNA-binding domain"/>
    <property type="match status" value="1"/>
</dbReference>
<dbReference type="PANTHER" id="PTHR36206">
    <property type="entry name" value="ASPERCRYPTIN BIOSYNTHESIS CLUSTER-SPECIFIC TRANSCRIPTION REGULATOR ATNN-RELATED"/>
    <property type="match status" value="1"/>
</dbReference>
<proteinExistence type="predicted"/>
<evidence type="ECO:0000256" key="4">
    <source>
        <dbReference type="ARBA" id="ARBA00023125"/>
    </source>
</evidence>
<keyword evidence="3" id="KW-0805">Transcription regulation</keyword>
<dbReference type="SUPFAM" id="SSF57701">
    <property type="entry name" value="Zn2/Cys6 DNA-binding domain"/>
    <property type="match status" value="1"/>
</dbReference>
<keyword evidence="2" id="KW-0862">Zinc</keyword>
<evidence type="ECO:0000313" key="9">
    <source>
        <dbReference type="Proteomes" id="UP000799536"/>
    </source>
</evidence>
<dbReference type="PROSITE" id="PS00463">
    <property type="entry name" value="ZN2_CY6_FUNGAL_1"/>
    <property type="match status" value="1"/>
</dbReference>
<dbReference type="CDD" id="cd00067">
    <property type="entry name" value="GAL4"/>
    <property type="match status" value="1"/>
</dbReference>
<dbReference type="InterPro" id="IPR052360">
    <property type="entry name" value="Transcr_Regulatory_Proteins"/>
</dbReference>
<evidence type="ECO:0000256" key="2">
    <source>
        <dbReference type="ARBA" id="ARBA00022833"/>
    </source>
</evidence>
<protein>
    <recommendedName>
        <fullName evidence="7">Zn(2)-C6 fungal-type domain-containing protein</fullName>
    </recommendedName>
</protein>
<keyword evidence="1" id="KW-0479">Metal-binding</keyword>
<dbReference type="SMART" id="SM00066">
    <property type="entry name" value="GAL4"/>
    <property type="match status" value="1"/>
</dbReference>
<dbReference type="InterPro" id="IPR036864">
    <property type="entry name" value="Zn2-C6_fun-type_DNA-bd_sf"/>
</dbReference>
<organism evidence="8 9">
    <name type="scientific">Delitschia confertaspora ATCC 74209</name>
    <dbReference type="NCBI Taxonomy" id="1513339"/>
    <lineage>
        <taxon>Eukaryota</taxon>
        <taxon>Fungi</taxon>
        <taxon>Dikarya</taxon>
        <taxon>Ascomycota</taxon>
        <taxon>Pezizomycotina</taxon>
        <taxon>Dothideomycetes</taxon>
        <taxon>Pleosporomycetidae</taxon>
        <taxon>Pleosporales</taxon>
        <taxon>Delitschiaceae</taxon>
        <taxon>Delitschia</taxon>
    </lineage>
</organism>
<sequence>MPSKTQKEPHVRKKAWKPKVKTGCITCRIRRVKCDEAKPHCQRCTSTGRKCDGYTQISQSRSPSQETQIVLLKPPHSPTFSPLQSDEEQLSFQFFLQHSTIEFSGLFESPFWQRHILQASHTYPAIRHAVIGIGAMHRKYIEGSRTVVPDDASDRQLHFALEQYNKAIREILQSSQPTSISDKVTMMVACILFNSLACLQGHQSMALEHLRNGLRLLKEVDREVGDDADHIHAVPLSTIRSMLVTMDVQGRLIMSDEALAAWEPHPEDGFTVKETPFYSFLDAQDYFETIFNNLQTVLQKIGRRAPTPSEIPALMEKYAVLIDQFNTGSRLLDEFLAQSTRHDERSEIAIKLVYQHVKFFLNISKYWDGSRELDWEADETYLERIVDLASQLLNAESTHSVPSVYSTDSLASMEFGSRIGLASPLARPVFVSGRGLNSALWTVSSRSKSIKLRRRAISMLLNYPRREGVWDGVLAGRIAWEALALEEAAVLAEIPSDQARNKVVTQIPDHLRFRGVNITYIGLRSARIEIRNTSQQRRGEKGVIRYVSW</sequence>
<dbReference type="GO" id="GO:0000981">
    <property type="term" value="F:DNA-binding transcription factor activity, RNA polymerase II-specific"/>
    <property type="evidence" value="ECO:0007669"/>
    <property type="project" value="InterPro"/>
</dbReference>
<keyword evidence="4" id="KW-0238">DNA-binding</keyword>
<dbReference type="GO" id="GO:0008270">
    <property type="term" value="F:zinc ion binding"/>
    <property type="evidence" value="ECO:0007669"/>
    <property type="project" value="InterPro"/>
</dbReference>
<dbReference type="InterPro" id="IPR021858">
    <property type="entry name" value="Fun_TF"/>
</dbReference>
<dbReference type="Proteomes" id="UP000799536">
    <property type="component" value="Unassembled WGS sequence"/>
</dbReference>
<gene>
    <name evidence="8" type="ORF">GQ43DRAFT_46309</name>
</gene>
<dbReference type="OrthoDB" id="3598904at2759"/>
<name>A0A9P4JL88_9PLEO</name>
<evidence type="ECO:0000256" key="6">
    <source>
        <dbReference type="ARBA" id="ARBA00023242"/>
    </source>
</evidence>
<evidence type="ECO:0000256" key="5">
    <source>
        <dbReference type="ARBA" id="ARBA00023163"/>
    </source>
</evidence>
<dbReference type="Pfam" id="PF11951">
    <property type="entry name" value="Fungal_trans_2"/>
    <property type="match status" value="1"/>
</dbReference>
<dbReference type="EMBL" id="ML993988">
    <property type="protein sequence ID" value="KAF2201165.1"/>
    <property type="molecule type" value="Genomic_DNA"/>
</dbReference>
<keyword evidence="6" id="KW-0539">Nucleus</keyword>
<evidence type="ECO:0000259" key="7">
    <source>
        <dbReference type="PROSITE" id="PS50048"/>
    </source>
</evidence>
<evidence type="ECO:0000256" key="3">
    <source>
        <dbReference type="ARBA" id="ARBA00023015"/>
    </source>
</evidence>
<feature type="domain" description="Zn(2)-C6 fungal-type" evidence="7">
    <location>
        <begin position="23"/>
        <end position="51"/>
    </location>
</feature>
<evidence type="ECO:0000256" key="1">
    <source>
        <dbReference type="ARBA" id="ARBA00022723"/>
    </source>
</evidence>
<dbReference type="PROSITE" id="PS50048">
    <property type="entry name" value="ZN2_CY6_FUNGAL_2"/>
    <property type="match status" value="1"/>
</dbReference>